<accession>A0A9X1Z6E4</accession>
<reference evidence="1" key="1">
    <citation type="submission" date="2022-01" db="EMBL/GenBank/DDBJ databases">
        <title>Whole genome-based taxonomy of the Shewanellaceae.</title>
        <authorList>
            <person name="Martin-Rodriguez A.J."/>
        </authorList>
    </citation>
    <scope>NUCLEOTIDE SEQUENCE</scope>
    <source>
        <strain evidence="1">DSM 23803</strain>
    </source>
</reference>
<dbReference type="Proteomes" id="UP001139408">
    <property type="component" value="Unassembled WGS sequence"/>
</dbReference>
<gene>
    <name evidence="1" type="ORF">L2749_05270</name>
</gene>
<comment type="caution">
    <text evidence="1">The sequence shown here is derived from an EMBL/GenBank/DDBJ whole genome shotgun (WGS) entry which is preliminary data.</text>
</comment>
<dbReference type="GO" id="GO:0047355">
    <property type="term" value="F:CDP-glycerol glycerophosphotransferase activity"/>
    <property type="evidence" value="ECO:0007669"/>
    <property type="project" value="InterPro"/>
</dbReference>
<sequence>MFIVFDTLNVYYIPQYMPVIQELTLRGHTVKLVCYSSKNDQEALAKTFDDVGVECLWVTDTQEAEQVYLTIKPDWIFFGNQFPHLDSVHQYSKTAQLGHGVGPKPSYYHKSITPMTVRFIEGSLRLAKIKQYYPNDNFVEVGFCKLDPLFKHQDLGLDLTALGLDTSKKTILYAPTFNPSSLECFPDNWPDDFKEYNILIKPHSLTQVRKQYANQRAKLAKWSTYPNVYVANENDISLLPFIQHADILLSEASSTLFEFAAVDRPVIVCNFFKLKWSYRGIFKYRFEQRFGKDNVLYSDIGLHVDKYKSLIKAIPEQLANPQAYQANRQRYTQEHVGPTDGLASVRIVDYIEAYDKA</sequence>
<protein>
    <submittedName>
        <fullName evidence="1">CDP-glycerol glycerophosphotransferase family protein</fullName>
    </submittedName>
</protein>
<evidence type="ECO:0000313" key="2">
    <source>
        <dbReference type="Proteomes" id="UP001139408"/>
    </source>
</evidence>
<dbReference type="AlphaFoldDB" id="A0A9X1Z6E4"/>
<dbReference type="InterPro" id="IPR043148">
    <property type="entry name" value="TagF_C"/>
</dbReference>
<name>A0A9X1Z6E4_9GAMM</name>
<dbReference type="Pfam" id="PF04464">
    <property type="entry name" value="Glyphos_transf"/>
    <property type="match status" value="1"/>
</dbReference>
<dbReference type="RefSeq" id="WP_188925296.1">
    <property type="nucleotide sequence ID" value="NZ_BMQI01000022.1"/>
</dbReference>
<dbReference type="SUPFAM" id="SSF53756">
    <property type="entry name" value="UDP-Glycosyltransferase/glycogen phosphorylase"/>
    <property type="match status" value="1"/>
</dbReference>
<keyword evidence="2" id="KW-1185">Reference proteome</keyword>
<dbReference type="EMBL" id="JAKILJ010000008">
    <property type="protein sequence ID" value="MCL1104669.1"/>
    <property type="molecule type" value="Genomic_DNA"/>
</dbReference>
<evidence type="ECO:0000313" key="1">
    <source>
        <dbReference type="EMBL" id="MCL1104669.1"/>
    </source>
</evidence>
<proteinExistence type="predicted"/>
<dbReference type="InterPro" id="IPR007554">
    <property type="entry name" value="Glycerophosphate_synth"/>
</dbReference>
<dbReference type="Gene3D" id="3.40.50.12580">
    <property type="match status" value="1"/>
</dbReference>
<dbReference type="GO" id="GO:0016020">
    <property type="term" value="C:membrane"/>
    <property type="evidence" value="ECO:0007669"/>
    <property type="project" value="InterPro"/>
</dbReference>
<organism evidence="1 2">
    <name type="scientific">Shewanella algicola</name>
    <dbReference type="NCBI Taxonomy" id="640633"/>
    <lineage>
        <taxon>Bacteria</taxon>
        <taxon>Pseudomonadati</taxon>
        <taxon>Pseudomonadota</taxon>
        <taxon>Gammaproteobacteria</taxon>
        <taxon>Alteromonadales</taxon>
        <taxon>Shewanellaceae</taxon>
        <taxon>Shewanella</taxon>
    </lineage>
</organism>